<reference evidence="2" key="1">
    <citation type="submission" date="2015-03" db="EMBL/GenBank/DDBJ databases">
        <authorList>
            <person name="Wibberg D."/>
        </authorList>
    </citation>
    <scope>NUCLEOTIDE SEQUENCE [LARGE SCALE GENOMIC DNA]</scope>
</reference>
<dbReference type="PATRIC" id="fig|1073571.4.peg.7231"/>
<accession>A0A0E4HGG6</accession>
<dbReference type="HOGENOM" id="CLU_3171112_0_0_9"/>
<name>A0A0E4HGG6_9BACL</name>
<protein>
    <submittedName>
        <fullName evidence="1">Uncharacterized protein</fullName>
    </submittedName>
</protein>
<evidence type="ECO:0000313" key="1">
    <source>
        <dbReference type="EMBL" id="CQR59109.1"/>
    </source>
</evidence>
<dbReference type="KEGG" id="pri:PRIO_6762"/>
<sequence length="47" mass="5751">MYLRRSENHERILTDIEEGLREKQYSTEKYELMEDRAGVLDKYAKNE</sequence>
<evidence type="ECO:0000313" key="2">
    <source>
        <dbReference type="Proteomes" id="UP000033163"/>
    </source>
</evidence>
<dbReference type="AlphaFoldDB" id="A0A0E4HGG6"/>
<dbReference type="EMBL" id="LN831776">
    <property type="protein sequence ID" value="CQR59109.1"/>
    <property type="molecule type" value="Genomic_DNA"/>
</dbReference>
<dbReference type="Proteomes" id="UP000033163">
    <property type="component" value="Chromosome I"/>
</dbReference>
<organism evidence="1 2">
    <name type="scientific">Paenibacillus riograndensis SBR5</name>
    <dbReference type="NCBI Taxonomy" id="1073571"/>
    <lineage>
        <taxon>Bacteria</taxon>
        <taxon>Bacillati</taxon>
        <taxon>Bacillota</taxon>
        <taxon>Bacilli</taxon>
        <taxon>Bacillales</taxon>
        <taxon>Paenibacillaceae</taxon>
        <taxon>Paenibacillus</taxon>
        <taxon>Paenibacillus sonchi group</taxon>
    </lineage>
</organism>
<proteinExistence type="predicted"/>
<dbReference type="RefSeq" id="WP_020426022.1">
    <property type="nucleotide sequence ID" value="NZ_AGBD01000063.1"/>
</dbReference>
<gene>
    <name evidence="1" type="ORF">PRIO_6762</name>
</gene>